<dbReference type="SUPFAM" id="SSF89550">
    <property type="entry name" value="PHP domain-like"/>
    <property type="match status" value="1"/>
</dbReference>
<feature type="non-terminal residue" evidence="1">
    <location>
        <position position="1"/>
    </location>
</feature>
<dbReference type="GO" id="GO:0042578">
    <property type="term" value="F:phosphoric ester hydrolase activity"/>
    <property type="evidence" value="ECO:0007669"/>
    <property type="project" value="TreeGrafter"/>
</dbReference>
<evidence type="ECO:0000313" key="1">
    <source>
        <dbReference type="EMBL" id="GAI13311.1"/>
    </source>
</evidence>
<dbReference type="Gene3D" id="3.20.20.140">
    <property type="entry name" value="Metal-dependent hydrolases"/>
    <property type="match status" value="1"/>
</dbReference>
<dbReference type="PANTHER" id="PTHR36928">
    <property type="entry name" value="PHOSPHATASE YCDX-RELATED"/>
    <property type="match status" value="1"/>
</dbReference>
<accession>X1M5E8</accession>
<comment type="caution">
    <text evidence="1">The sequence shown here is derived from an EMBL/GenBank/DDBJ whole genome shotgun (WGS) entry which is preliminary data.</text>
</comment>
<dbReference type="InterPro" id="IPR047967">
    <property type="entry name" value="PolX_PHP"/>
</dbReference>
<dbReference type="PANTHER" id="PTHR36928:SF1">
    <property type="entry name" value="PHOSPHATASE YCDX-RELATED"/>
    <property type="match status" value="1"/>
</dbReference>
<name>X1M5E8_9ZZZZ</name>
<gene>
    <name evidence="1" type="ORF">S06H3_13254</name>
</gene>
<protein>
    <recommendedName>
        <fullName evidence="2">Polymerase/histidinol phosphatase N-terminal domain-containing protein</fullName>
    </recommendedName>
</protein>
<evidence type="ECO:0008006" key="2">
    <source>
        <dbReference type="Google" id="ProtNLM"/>
    </source>
</evidence>
<reference evidence="1" key="1">
    <citation type="journal article" date="2014" name="Front. Microbiol.">
        <title>High frequency of phylogenetically diverse reductive dehalogenase-homologous genes in deep subseafloor sedimentary metagenomes.</title>
        <authorList>
            <person name="Kawai M."/>
            <person name="Futagami T."/>
            <person name="Toyoda A."/>
            <person name="Takaki Y."/>
            <person name="Nishi S."/>
            <person name="Hori S."/>
            <person name="Arai W."/>
            <person name="Tsubouchi T."/>
            <person name="Morono Y."/>
            <person name="Uchiyama I."/>
            <person name="Ito T."/>
            <person name="Fujiyama A."/>
            <person name="Inagaki F."/>
            <person name="Takami H."/>
        </authorList>
    </citation>
    <scope>NUCLEOTIDE SEQUENCE</scope>
    <source>
        <strain evidence="1">Expedition CK06-06</strain>
    </source>
</reference>
<organism evidence="1">
    <name type="scientific">marine sediment metagenome</name>
    <dbReference type="NCBI Taxonomy" id="412755"/>
    <lineage>
        <taxon>unclassified sequences</taxon>
        <taxon>metagenomes</taxon>
        <taxon>ecological metagenomes</taxon>
    </lineage>
</organism>
<dbReference type="CDD" id="cd07436">
    <property type="entry name" value="PHP_PolX"/>
    <property type="match status" value="1"/>
</dbReference>
<dbReference type="InterPro" id="IPR050243">
    <property type="entry name" value="PHP_phosphatase"/>
</dbReference>
<dbReference type="AlphaFoldDB" id="X1M5E8"/>
<sequence>DGGEHSILEMAKKAMEMHYDYLGISDHTKFLRIENGLNEKQLSQQRKEIDELNSKFKINPTGSRRRQQNSKFRILQGAETNILKSGLIDINDTALKKLDYAIAGIHSNFKMTKAKMTERIIRAMKNPNINIISHPTGRLLKRREEYQIDFDKILRAAKEFNVVLEINSFPLRLDLNDQHIRRCKEAGVKMVINTDSHHKNQMRYIELGVAQARRGWAEKKDIINTQSIDKLLKYFK</sequence>
<dbReference type="EMBL" id="BARV01006467">
    <property type="protein sequence ID" value="GAI13311.1"/>
    <property type="molecule type" value="Genomic_DNA"/>
</dbReference>
<dbReference type="InterPro" id="IPR016195">
    <property type="entry name" value="Pol/histidinol_Pase-like"/>
</dbReference>
<proteinExistence type="predicted"/>
<dbReference type="GO" id="GO:0005829">
    <property type="term" value="C:cytosol"/>
    <property type="evidence" value="ECO:0007669"/>
    <property type="project" value="TreeGrafter"/>
</dbReference>
<dbReference type="GO" id="GO:0008270">
    <property type="term" value="F:zinc ion binding"/>
    <property type="evidence" value="ECO:0007669"/>
    <property type="project" value="TreeGrafter"/>
</dbReference>